<dbReference type="SFLD" id="SFLDG01123">
    <property type="entry name" value="methyltransferase_(Class_B)"/>
    <property type="match status" value="1"/>
</dbReference>
<reference evidence="8 9" key="1">
    <citation type="submission" date="2014-12" db="EMBL/GenBank/DDBJ databases">
        <title>Genomes of Geoalkalibacter ferrihydriticus and Geoalkalibacter subterraneus, two haloalkaliphilic metal-reducing members of the Geobacteraceae.</title>
        <authorList>
            <person name="Badalamenti J.P."/>
            <person name="Torres C.I."/>
            <person name="Krajmalnik-Brown R."/>
            <person name="Bond D.R."/>
        </authorList>
    </citation>
    <scope>NUCLEOTIDE SEQUENCE [LARGE SCALE GENOMIC DNA]</scope>
    <source>
        <strain evidence="8 9">DSM 17813</strain>
    </source>
</reference>
<dbReference type="Gene3D" id="3.80.30.20">
    <property type="entry name" value="tm_1862 like domain"/>
    <property type="match status" value="1"/>
</dbReference>
<evidence type="ECO:0000313" key="9">
    <source>
        <dbReference type="Proteomes" id="UP000035068"/>
    </source>
</evidence>
<dbReference type="InterPro" id="IPR058240">
    <property type="entry name" value="rSAM_sf"/>
</dbReference>
<dbReference type="Pfam" id="PF04055">
    <property type="entry name" value="Radical_SAM"/>
    <property type="match status" value="1"/>
</dbReference>
<dbReference type="PANTHER" id="PTHR43409:SF16">
    <property type="entry name" value="SLR0320 PROTEIN"/>
    <property type="match status" value="1"/>
</dbReference>
<dbReference type="PANTHER" id="PTHR43409">
    <property type="entry name" value="ANAEROBIC MAGNESIUM-PROTOPORPHYRIN IX MONOMETHYL ESTER CYCLASE-RELATED"/>
    <property type="match status" value="1"/>
</dbReference>
<dbReference type="AlphaFoldDB" id="A0A0C2HVT5"/>
<dbReference type="GO" id="GO:0046872">
    <property type="term" value="F:metal ion binding"/>
    <property type="evidence" value="ECO:0007669"/>
    <property type="project" value="UniProtKB-KW"/>
</dbReference>
<dbReference type="PROSITE" id="PS51332">
    <property type="entry name" value="B12_BINDING"/>
    <property type="match status" value="1"/>
</dbReference>
<comment type="cofactor">
    <cofactor evidence="1">
        <name>[4Fe-4S] cluster</name>
        <dbReference type="ChEBI" id="CHEBI:49883"/>
    </cofactor>
</comment>
<keyword evidence="5" id="KW-0411">Iron-sulfur</keyword>
<gene>
    <name evidence="8" type="ORF">GFER_06995</name>
</gene>
<keyword evidence="3" id="KW-0479">Metal-binding</keyword>
<protein>
    <submittedName>
        <fullName evidence="8">Uncharacterized protein</fullName>
    </submittedName>
</protein>
<dbReference type="InterPro" id="IPR006158">
    <property type="entry name" value="Cobalamin-bd"/>
</dbReference>
<dbReference type="InterPro" id="IPR023404">
    <property type="entry name" value="rSAM_horseshoe"/>
</dbReference>
<dbReference type="Pfam" id="PF02310">
    <property type="entry name" value="B12-binding"/>
    <property type="match status" value="1"/>
</dbReference>
<name>A0A0C2HVT5_9BACT</name>
<keyword evidence="4" id="KW-0408">Iron</keyword>
<dbReference type="SUPFAM" id="SSF102114">
    <property type="entry name" value="Radical SAM enzymes"/>
    <property type="match status" value="1"/>
</dbReference>
<dbReference type="PROSITE" id="PS51918">
    <property type="entry name" value="RADICAL_SAM"/>
    <property type="match status" value="1"/>
</dbReference>
<dbReference type="SFLD" id="SFLDG01082">
    <property type="entry name" value="B12-binding_domain_containing"/>
    <property type="match status" value="1"/>
</dbReference>
<dbReference type="SUPFAM" id="SSF52242">
    <property type="entry name" value="Cobalamin (vitamin B12)-binding domain"/>
    <property type="match status" value="1"/>
</dbReference>
<organism evidence="8 9">
    <name type="scientific">Geoalkalibacter ferrihydriticus DSM 17813</name>
    <dbReference type="NCBI Taxonomy" id="1121915"/>
    <lineage>
        <taxon>Bacteria</taxon>
        <taxon>Pseudomonadati</taxon>
        <taxon>Thermodesulfobacteriota</taxon>
        <taxon>Desulfuromonadia</taxon>
        <taxon>Desulfuromonadales</taxon>
        <taxon>Geoalkalibacteraceae</taxon>
        <taxon>Geoalkalibacter</taxon>
    </lineage>
</organism>
<proteinExistence type="predicted"/>
<dbReference type="EMBL" id="JWJD01000002">
    <property type="protein sequence ID" value="KIH76847.1"/>
    <property type="molecule type" value="Genomic_DNA"/>
</dbReference>
<evidence type="ECO:0000313" key="8">
    <source>
        <dbReference type="EMBL" id="KIH76847.1"/>
    </source>
</evidence>
<keyword evidence="9" id="KW-1185">Reference proteome</keyword>
<dbReference type="InterPro" id="IPR034466">
    <property type="entry name" value="Methyltransferase_Class_B"/>
</dbReference>
<accession>A0A0C2HVT5</accession>
<evidence type="ECO:0000256" key="1">
    <source>
        <dbReference type="ARBA" id="ARBA00001966"/>
    </source>
</evidence>
<evidence type="ECO:0000256" key="3">
    <source>
        <dbReference type="ARBA" id="ARBA00022723"/>
    </source>
</evidence>
<feature type="domain" description="Radical SAM core" evidence="7">
    <location>
        <begin position="188"/>
        <end position="404"/>
    </location>
</feature>
<dbReference type="GO" id="GO:0031419">
    <property type="term" value="F:cobalamin binding"/>
    <property type="evidence" value="ECO:0007669"/>
    <property type="project" value="InterPro"/>
</dbReference>
<dbReference type="InterPro" id="IPR036724">
    <property type="entry name" value="Cobalamin-bd_sf"/>
</dbReference>
<evidence type="ECO:0000256" key="2">
    <source>
        <dbReference type="ARBA" id="ARBA00022691"/>
    </source>
</evidence>
<dbReference type="InterPro" id="IPR051198">
    <property type="entry name" value="BchE-like"/>
</dbReference>
<evidence type="ECO:0000256" key="4">
    <source>
        <dbReference type="ARBA" id="ARBA00023004"/>
    </source>
</evidence>
<evidence type="ECO:0000256" key="5">
    <source>
        <dbReference type="ARBA" id="ARBA00023014"/>
    </source>
</evidence>
<dbReference type="GO" id="GO:0005829">
    <property type="term" value="C:cytosol"/>
    <property type="evidence" value="ECO:0007669"/>
    <property type="project" value="TreeGrafter"/>
</dbReference>
<comment type="caution">
    <text evidence="8">The sequence shown here is derived from an EMBL/GenBank/DDBJ whole genome shotgun (WGS) entry which is preliminary data.</text>
</comment>
<keyword evidence="2" id="KW-0949">S-adenosyl-L-methionine</keyword>
<dbReference type="RefSeq" id="WP_040097859.1">
    <property type="nucleotide sequence ID" value="NZ_JWJD01000002.1"/>
</dbReference>
<dbReference type="CDD" id="cd01335">
    <property type="entry name" value="Radical_SAM"/>
    <property type="match status" value="1"/>
</dbReference>
<dbReference type="GO" id="GO:0051539">
    <property type="term" value="F:4 iron, 4 sulfur cluster binding"/>
    <property type="evidence" value="ECO:0007669"/>
    <property type="project" value="UniProtKB-KW"/>
</dbReference>
<dbReference type="GO" id="GO:0003824">
    <property type="term" value="F:catalytic activity"/>
    <property type="evidence" value="ECO:0007669"/>
    <property type="project" value="InterPro"/>
</dbReference>
<evidence type="ECO:0000259" key="7">
    <source>
        <dbReference type="PROSITE" id="PS51918"/>
    </source>
</evidence>
<evidence type="ECO:0000259" key="6">
    <source>
        <dbReference type="PROSITE" id="PS51332"/>
    </source>
</evidence>
<sequence>MKVLILSTNRNALPMPVMPIGACLVAEAAEKAGHRVRLLDLMFTADARAAVAAAVEDFQPDAVGLSVRNIDNNDMQNPVSYLNELQGIVATIRTRSGAPTLLGGAALGVMPEALLRMVDASCAIVGDGESVFPQVLERLAAGRNFTDVPGVAFIENGAFSRNPLDMSEFSTICPAPDYRRWLNLPAYRAQQATVPLQTKTGCQFQCVYCTYPGIEGSTCRLKDPESIAAAVTRFLAAGLRDIEIVDSIFNAPPDHAMNVCAALARAPGKARLQCLELSPRYVDETLLSAMEQAGFTGMGITLESAADPVLAGLKKGFTSREVYRAAAVVRRHRIPCAWIFMFGGPGETRETVRETLRFAKTQLRSGDIAFFNTGIRIYPGTELETIARQQRILSRSPAEMLAPTFYLSPEVEPGWIARELKQAMAIHMNFIDMNSLGLPFLPRLHRIGARLGLRPPLWRYTRFIRRGLRMAGMDV</sequence>
<dbReference type="SMART" id="SM00729">
    <property type="entry name" value="Elp3"/>
    <property type="match status" value="1"/>
</dbReference>
<dbReference type="SFLD" id="SFLDS00029">
    <property type="entry name" value="Radical_SAM"/>
    <property type="match status" value="1"/>
</dbReference>
<dbReference type="InterPro" id="IPR007197">
    <property type="entry name" value="rSAM"/>
</dbReference>
<feature type="domain" description="B12-binding" evidence="6">
    <location>
        <begin position="1"/>
        <end position="146"/>
    </location>
</feature>
<dbReference type="Proteomes" id="UP000035068">
    <property type="component" value="Unassembled WGS sequence"/>
</dbReference>
<dbReference type="Gene3D" id="3.40.50.280">
    <property type="entry name" value="Cobalamin-binding domain"/>
    <property type="match status" value="1"/>
</dbReference>
<dbReference type="InterPro" id="IPR006638">
    <property type="entry name" value="Elp3/MiaA/NifB-like_rSAM"/>
</dbReference>